<gene>
    <name evidence="3" type="ORF">RB653_008396</name>
</gene>
<organism evidence="3 4">
    <name type="scientific">Dictyostelium firmibasis</name>
    <dbReference type="NCBI Taxonomy" id="79012"/>
    <lineage>
        <taxon>Eukaryota</taxon>
        <taxon>Amoebozoa</taxon>
        <taxon>Evosea</taxon>
        <taxon>Eumycetozoa</taxon>
        <taxon>Dictyostelia</taxon>
        <taxon>Dictyosteliales</taxon>
        <taxon>Dictyosteliaceae</taxon>
        <taxon>Dictyostelium</taxon>
    </lineage>
</organism>
<feature type="transmembrane region" description="Helical" evidence="2">
    <location>
        <begin position="279"/>
        <end position="298"/>
    </location>
</feature>
<reference evidence="3 4" key="1">
    <citation type="submission" date="2023-11" db="EMBL/GenBank/DDBJ databases">
        <title>Dfirmibasis_genome.</title>
        <authorList>
            <person name="Edelbroek B."/>
            <person name="Kjellin J."/>
            <person name="Jerlstrom-Hultqvist J."/>
            <person name="Soderbom F."/>
        </authorList>
    </citation>
    <scope>NUCLEOTIDE SEQUENCE [LARGE SCALE GENOMIC DNA]</scope>
    <source>
        <strain evidence="3 4">TNS-C-14</strain>
    </source>
</reference>
<name>A0AAN7U009_9MYCE</name>
<evidence type="ECO:0000256" key="2">
    <source>
        <dbReference type="SAM" id="Phobius"/>
    </source>
</evidence>
<feature type="compositionally biased region" description="Basic and acidic residues" evidence="1">
    <location>
        <begin position="352"/>
        <end position="365"/>
    </location>
</feature>
<keyword evidence="2" id="KW-0472">Membrane</keyword>
<evidence type="ECO:0008006" key="5">
    <source>
        <dbReference type="Google" id="ProtNLM"/>
    </source>
</evidence>
<feature type="transmembrane region" description="Helical" evidence="2">
    <location>
        <begin position="60"/>
        <end position="82"/>
    </location>
</feature>
<sequence>MMQQNIYNFNNNQGNNLISNNYYSDKNEKKQKYTPTFFNKLIGLPPSHDPISLLKFKLKVFKTLIVCFGFVVISVFFSVLNFESRTTSFSIEYNNQTFLPPIDAFFIVPNVSNMIAYDFLKENIKNNVLDQTVASGIFLSELKQFSNSNETFQKCISTADLDDWIYIGILENCFYLYENDQVILNVYFNSSDETYPWDIFFYINDQTTFLNSNVQMSLSLTKSIVTDQNDDSTDYYKISRTISYPQKNVSVDGGTIDVYSYVFFFSSNMVLEEKTQTNFFVIVSILSNIGSYLSYLFLGSDVFFNYLTKILIRDKSAWFDDEVRECIIYHSNQINLDNLLNESDEDEEDDEVSKHDNKSDDKYTNDEDENEIMVSQGMNDDQIQLEGDNDDDDENDDDNPINPLVVMDQQEEQEERDKDRNNYFVLNDKSIN</sequence>
<keyword evidence="2" id="KW-1133">Transmembrane helix</keyword>
<accession>A0AAN7U009</accession>
<feature type="compositionally biased region" description="Acidic residues" evidence="1">
    <location>
        <begin position="387"/>
        <end position="399"/>
    </location>
</feature>
<feature type="compositionally biased region" description="Acidic residues" evidence="1">
    <location>
        <begin position="342"/>
        <end position="351"/>
    </location>
</feature>
<evidence type="ECO:0000313" key="3">
    <source>
        <dbReference type="EMBL" id="KAK5578723.1"/>
    </source>
</evidence>
<dbReference type="AlphaFoldDB" id="A0AAN7U009"/>
<evidence type="ECO:0000256" key="1">
    <source>
        <dbReference type="SAM" id="MobiDB-lite"/>
    </source>
</evidence>
<evidence type="ECO:0000313" key="4">
    <source>
        <dbReference type="Proteomes" id="UP001344447"/>
    </source>
</evidence>
<dbReference type="EMBL" id="JAVFKY010000003">
    <property type="protein sequence ID" value="KAK5578723.1"/>
    <property type="molecule type" value="Genomic_DNA"/>
</dbReference>
<comment type="caution">
    <text evidence="3">The sequence shown here is derived from an EMBL/GenBank/DDBJ whole genome shotgun (WGS) entry which is preliminary data.</text>
</comment>
<dbReference type="Proteomes" id="UP001344447">
    <property type="component" value="Unassembled WGS sequence"/>
</dbReference>
<proteinExistence type="predicted"/>
<keyword evidence="2" id="KW-0812">Transmembrane</keyword>
<feature type="region of interest" description="Disordered" evidence="1">
    <location>
        <begin position="339"/>
        <end position="432"/>
    </location>
</feature>
<protein>
    <recommendedName>
        <fullName evidence="5">Transmembrane protein 231</fullName>
    </recommendedName>
</protein>
<keyword evidence="4" id="KW-1185">Reference proteome</keyword>